<feature type="transmembrane region" description="Helical" evidence="11">
    <location>
        <begin position="153"/>
        <end position="177"/>
    </location>
</feature>
<feature type="transmembrane region" description="Helical" evidence="11">
    <location>
        <begin position="92"/>
        <end position="113"/>
    </location>
</feature>
<accession>U7D581</accession>
<dbReference type="PANTHER" id="PTHR11537:SF254">
    <property type="entry name" value="POTASSIUM VOLTAGE-GATED CHANNEL PROTEIN SHAB"/>
    <property type="match status" value="1"/>
</dbReference>
<evidence type="ECO:0000256" key="6">
    <source>
        <dbReference type="ARBA" id="ARBA00022958"/>
    </source>
</evidence>
<keyword evidence="14" id="KW-1185">Reference proteome</keyword>
<dbReference type="GO" id="GO:0008076">
    <property type="term" value="C:voltage-gated potassium channel complex"/>
    <property type="evidence" value="ECO:0007669"/>
    <property type="project" value="InterPro"/>
</dbReference>
<dbReference type="STRING" id="1313304.CALK_1983"/>
<evidence type="ECO:0000256" key="9">
    <source>
        <dbReference type="ARBA" id="ARBA00023136"/>
    </source>
</evidence>
<keyword evidence="4 11" id="KW-0812">Transmembrane</keyword>
<evidence type="ECO:0000313" key="14">
    <source>
        <dbReference type="Proteomes" id="UP000017148"/>
    </source>
</evidence>
<dbReference type="GO" id="GO:0001508">
    <property type="term" value="P:action potential"/>
    <property type="evidence" value="ECO:0007669"/>
    <property type="project" value="TreeGrafter"/>
</dbReference>
<dbReference type="SUPFAM" id="SSF81324">
    <property type="entry name" value="Voltage-gated potassium channels"/>
    <property type="match status" value="1"/>
</dbReference>
<evidence type="ECO:0000256" key="8">
    <source>
        <dbReference type="ARBA" id="ARBA00023065"/>
    </source>
</evidence>
<keyword evidence="10" id="KW-0407">Ion channel</keyword>
<keyword evidence="2" id="KW-0813">Transport</keyword>
<organism evidence="13 14">
    <name type="scientific">Chitinivibrio alkaliphilus ACht1</name>
    <dbReference type="NCBI Taxonomy" id="1313304"/>
    <lineage>
        <taxon>Bacteria</taxon>
        <taxon>Pseudomonadati</taxon>
        <taxon>Fibrobacterota</taxon>
        <taxon>Chitinivibrionia</taxon>
        <taxon>Chitinivibrionales</taxon>
        <taxon>Chitinivibrionaceae</taxon>
        <taxon>Chitinivibrio</taxon>
    </lineage>
</organism>
<keyword evidence="9 11" id="KW-0472">Membrane</keyword>
<evidence type="ECO:0000256" key="1">
    <source>
        <dbReference type="ARBA" id="ARBA00004141"/>
    </source>
</evidence>
<dbReference type="Pfam" id="PF00520">
    <property type="entry name" value="Ion_trans"/>
    <property type="match status" value="1"/>
</dbReference>
<evidence type="ECO:0000313" key="13">
    <source>
        <dbReference type="EMBL" id="ERP31103.1"/>
    </source>
</evidence>
<feature type="domain" description="Ion transport" evidence="12">
    <location>
        <begin position="1"/>
        <end position="179"/>
    </location>
</feature>
<evidence type="ECO:0000256" key="3">
    <source>
        <dbReference type="ARBA" id="ARBA00022538"/>
    </source>
</evidence>
<evidence type="ECO:0000256" key="4">
    <source>
        <dbReference type="ARBA" id="ARBA00022692"/>
    </source>
</evidence>
<keyword evidence="6" id="KW-0630">Potassium</keyword>
<comment type="subcellular location">
    <subcellularLocation>
        <location evidence="1">Membrane</location>
        <topology evidence="1">Multi-pass membrane protein</topology>
    </subcellularLocation>
</comment>
<dbReference type="Proteomes" id="UP000017148">
    <property type="component" value="Unassembled WGS sequence"/>
</dbReference>
<gene>
    <name evidence="13" type="ORF">CALK_1983</name>
</gene>
<evidence type="ECO:0000256" key="10">
    <source>
        <dbReference type="ARBA" id="ARBA00023303"/>
    </source>
</evidence>
<evidence type="ECO:0000256" key="5">
    <source>
        <dbReference type="ARBA" id="ARBA00022826"/>
    </source>
</evidence>
<protein>
    <submittedName>
        <fullName evidence="13">Ion transport protein</fullName>
    </submittedName>
</protein>
<dbReference type="Gene3D" id="1.10.287.70">
    <property type="match status" value="1"/>
</dbReference>
<dbReference type="EMBL" id="ASJR01000019">
    <property type="protein sequence ID" value="ERP31103.1"/>
    <property type="molecule type" value="Genomic_DNA"/>
</dbReference>
<dbReference type="PATRIC" id="fig|1313304.3.peg.1891"/>
<evidence type="ECO:0000256" key="7">
    <source>
        <dbReference type="ARBA" id="ARBA00022989"/>
    </source>
</evidence>
<dbReference type="PRINTS" id="PR00169">
    <property type="entry name" value="KCHANNEL"/>
</dbReference>
<dbReference type="InterPro" id="IPR005821">
    <property type="entry name" value="Ion_trans_dom"/>
</dbReference>
<dbReference type="InterPro" id="IPR028325">
    <property type="entry name" value="VG_K_chnl"/>
</dbReference>
<keyword evidence="3" id="KW-0633">Potassium transport</keyword>
<feature type="transmembrane region" description="Helical" evidence="11">
    <location>
        <begin position="128"/>
        <end position="146"/>
    </location>
</feature>
<keyword evidence="8" id="KW-0406">Ion transport</keyword>
<feature type="transmembrane region" description="Helical" evidence="11">
    <location>
        <begin position="34"/>
        <end position="57"/>
    </location>
</feature>
<dbReference type="AlphaFoldDB" id="U7D581"/>
<keyword evidence="5" id="KW-0631">Potassium channel</keyword>
<reference evidence="13 14" key="1">
    <citation type="journal article" date="2013" name="Environ. Microbiol.">
        <title>Genome analysis of Chitinivibrio alkaliphilus gen. nov., sp. nov., a novel extremely haloalkaliphilic anaerobic chitinolytic bacterium from the candidate phylum Termite Group 3.</title>
        <authorList>
            <person name="Sorokin D.Y."/>
            <person name="Gumerov V.M."/>
            <person name="Rakitin A.L."/>
            <person name="Beletsky A.V."/>
            <person name="Damste J.S."/>
            <person name="Muyzer G."/>
            <person name="Mardanov A.V."/>
            <person name="Ravin N.V."/>
        </authorList>
    </citation>
    <scope>NUCLEOTIDE SEQUENCE [LARGE SCALE GENOMIC DNA]</scope>
    <source>
        <strain evidence="13 14">ACht1</strain>
    </source>
</reference>
<keyword evidence="7 11" id="KW-1133">Transmembrane helix</keyword>
<evidence type="ECO:0000256" key="11">
    <source>
        <dbReference type="SAM" id="Phobius"/>
    </source>
</evidence>
<comment type="caution">
    <text evidence="13">The sequence shown here is derived from an EMBL/GenBank/DDBJ whole genome shotgun (WGS) entry which is preliminary data.</text>
</comment>
<dbReference type="GO" id="GO:0005249">
    <property type="term" value="F:voltage-gated potassium channel activity"/>
    <property type="evidence" value="ECO:0007669"/>
    <property type="project" value="InterPro"/>
</dbReference>
<dbReference type="PANTHER" id="PTHR11537">
    <property type="entry name" value="VOLTAGE-GATED POTASSIUM CHANNEL"/>
    <property type="match status" value="1"/>
</dbReference>
<dbReference type="eggNOG" id="COG0569">
    <property type="taxonomic scope" value="Bacteria"/>
</dbReference>
<evidence type="ECO:0000259" key="12">
    <source>
        <dbReference type="Pfam" id="PF00520"/>
    </source>
</evidence>
<name>U7D581_9BACT</name>
<proteinExistence type="predicted"/>
<sequence length="179" mass="20164">MFTIEYLVRIWTANIHPAYKKPLWGNLKFAATPLLIIDLLAILPFYLPFLGVDLRLLRVFRIHRLLRLFKIARYSTALSHITSVFRDKKEELFTALFFTFLLLVLTATLMYHIENPAQPEVFSSIPQTIWWGVAALTTVGYGDIYPITPQGQILGAIIAIIGIGIFALPAGILASGFSE</sequence>
<evidence type="ECO:0000256" key="2">
    <source>
        <dbReference type="ARBA" id="ARBA00022448"/>
    </source>
</evidence>